<proteinExistence type="predicted"/>
<evidence type="ECO:0000256" key="1">
    <source>
        <dbReference type="ARBA" id="ARBA00023125"/>
    </source>
</evidence>
<dbReference type="PANTHER" id="PTHR33164">
    <property type="entry name" value="TRANSCRIPTIONAL REGULATOR, MARR FAMILY"/>
    <property type="match status" value="1"/>
</dbReference>
<dbReference type="InterPro" id="IPR036388">
    <property type="entry name" value="WH-like_DNA-bd_sf"/>
</dbReference>
<evidence type="ECO:0000259" key="2">
    <source>
        <dbReference type="PROSITE" id="PS50995"/>
    </source>
</evidence>
<feature type="domain" description="HTH marR-type" evidence="2">
    <location>
        <begin position="1"/>
        <end position="138"/>
    </location>
</feature>
<dbReference type="InterPro" id="IPR000835">
    <property type="entry name" value="HTH_MarR-typ"/>
</dbReference>
<evidence type="ECO:0000313" key="3">
    <source>
        <dbReference type="EMBL" id="MFD2628042.1"/>
    </source>
</evidence>
<dbReference type="RefSeq" id="WP_379560726.1">
    <property type="nucleotide sequence ID" value="NZ_JBHUMX010000010.1"/>
</dbReference>
<dbReference type="SUPFAM" id="SSF46785">
    <property type="entry name" value="Winged helix' DNA-binding domain"/>
    <property type="match status" value="1"/>
</dbReference>
<reference evidence="4" key="1">
    <citation type="journal article" date="2019" name="Int. J. Syst. Evol. Microbiol.">
        <title>The Global Catalogue of Microorganisms (GCM) 10K type strain sequencing project: providing services to taxonomists for standard genome sequencing and annotation.</title>
        <authorList>
            <consortium name="The Broad Institute Genomics Platform"/>
            <consortium name="The Broad Institute Genome Sequencing Center for Infectious Disease"/>
            <person name="Wu L."/>
            <person name="Ma J."/>
        </authorList>
    </citation>
    <scope>NUCLEOTIDE SEQUENCE [LARGE SCALE GENOMIC DNA]</scope>
    <source>
        <strain evidence="4">TISTR 1858</strain>
    </source>
</reference>
<dbReference type="InterPro" id="IPR036390">
    <property type="entry name" value="WH_DNA-bd_sf"/>
</dbReference>
<dbReference type="SMART" id="SM00347">
    <property type="entry name" value="HTH_MARR"/>
    <property type="match status" value="1"/>
</dbReference>
<dbReference type="Gene3D" id="1.10.10.10">
    <property type="entry name" value="Winged helix-like DNA-binding domain superfamily/Winged helix DNA-binding domain"/>
    <property type="match status" value="1"/>
</dbReference>
<keyword evidence="4" id="KW-1185">Reference proteome</keyword>
<protein>
    <submittedName>
        <fullName evidence="3">MarR family winged helix-turn-helix transcriptional regulator</fullName>
    </submittedName>
</protein>
<name>A0ABW5PXG8_9BACI</name>
<evidence type="ECO:0000313" key="4">
    <source>
        <dbReference type="Proteomes" id="UP001597451"/>
    </source>
</evidence>
<organism evidence="3 4">
    <name type="scientific">Oceanobacillus kapialis</name>
    <dbReference type="NCBI Taxonomy" id="481353"/>
    <lineage>
        <taxon>Bacteria</taxon>
        <taxon>Bacillati</taxon>
        <taxon>Bacillota</taxon>
        <taxon>Bacilli</taxon>
        <taxon>Bacillales</taxon>
        <taxon>Bacillaceae</taxon>
        <taxon>Oceanobacillus</taxon>
    </lineage>
</organism>
<accession>A0ABW5PXG8</accession>
<dbReference type="PANTHER" id="PTHR33164:SF102">
    <property type="entry name" value="TRANSCRIPTIONAL REGULATORY PROTEIN"/>
    <property type="match status" value="1"/>
</dbReference>
<dbReference type="Proteomes" id="UP001597451">
    <property type="component" value="Unassembled WGS sequence"/>
</dbReference>
<dbReference type="PROSITE" id="PS50995">
    <property type="entry name" value="HTH_MARR_2"/>
    <property type="match status" value="1"/>
</dbReference>
<comment type="caution">
    <text evidence="3">The sequence shown here is derived from an EMBL/GenBank/DDBJ whole genome shotgun (WGS) entry which is preliminary data.</text>
</comment>
<dbReference type="Pfam" id="PF01047">
    <property type="entry name" value="MarR"/>
    <property type="match status" value="1"/>
</dbReference>
<sequence length="148" mass="17123">MENEEKIRCITNSFRNMHNLFYKQMWHHANELGITVVQLQILKILNDEPNLSLAQLCERMNSGKSAVSSTVERLVKAQFIQREHSQADRRAIVLSLTPLGKEKKEEAHALYFKRLDPLSEISSEDMEELLRLHGLVQEKLKLIGDDIV</sequence>
<keyword evidence="1" id="KW-0238">DNA-binding</keyword>
<dbReference type="EMBL" id="JBHUMX010000010">
    <property type="protein sequence ID" value="MFD2628042.1"/>
    <property type="molecule type" value="Genomic_DNA"/>
</dbReference>
<dbReference type="InterPro" id="IPR039422">
    <property type="entry name" value="MarR/SlyA-like"/>
</dbReference>
<gene>
    <name evidence="3" type="ORF">ACFSUN_04495</name>
</gene>
<dbReference type="PRINTS" id="PR00598">
    <property type="entry name" value="HTHMARR"/>
</dbReference>